<reference evidence="2" key="1">
    <citation type="journal article" date="2022" name="Int. J. Mol. Sci.">
        <title>Draft Genome of Tanacetum Coccineum: Genomic Comparison of Closely Related Tanacetum-Family Plants.</title>
        <authorList>
            <person name="Yamashiro T."/>
            <person name="Shiraishi A."/>
            <person name="Nakayama K."/>
            <person name="Satake H."/>
        </authorList>
    </citation>
    <scope>NUCLEOTIDE SEQUENCE</scope>
</reference>
<dbReference type="InterPro" id="IPR025724">
    <property type="entry name" value="GAG-pre-integrase_dom"/>
</dbReference>
<comment type="caution">
    <text evidence="2">The sequence shown here is derived from an EMBL/GenBank/DDBJ whole genome shotgun (WGS) entry which is preliminary data.</text>
</comment>
<feature type="domain" description="GAG-pre-integrase" evidence="1">
    <location>
        <begin position="213"/>
        <end position="280"/>
    </location>
</feature>
<sequence>MLPLLAYQKLTGYVDGSIPKLSAMITTGDTSSPNPAYVSWIVADQRALILIQSSLSEEAMAKTLGHSTSHDVWSALADIYQHDSLERIHTLKDSLRHLKKGTSTVSEFSRKFKTICSSTVDAHLVEAFQSQCNTSNPDWFADTRASTHMTPSSANLDAVSSCAGNDSVIFGNGNGASISHICRLRISPNISLLDILVNRHSKETLTQGRRRNGLYVLDQGNQAFFAKLSSKRITASFDLWHNRLGHVSHDIISVLNKLGCLSVTSILPTSRLCSSCQLLKRKHLSFDLNLKRSMHVLELVHCDLWGPSPVMSIDGFRYYA</sequence>
<keyword evidence="3" id="KW-1185">Reference proteome</keyword>
<accession>A0ABQ5EKT4</accession>
<organism evidence="2 3">
    <name type="scientific">Tanacetum coccineum</name>
    <dbReference type="NCBI Taxonomy" id="301880"/>
    <lineage>
        <taxon>Eukaryota</taxon>
        <taxon>Viridiplantae</taxon>
        <taxon>Streptophyta</taxon>
        <taxon>Embryophyta</taxon>
        <taxon>Tracheophyta</taxon>
        <taxon>Spermatophyta</taxon>
        <taxon>Magnoliopsida</taxon>
        <taxon>eudicotyledons</taxon>
        <taxon>Gunneridae</taxon>
        <taxon>Pentapetalae</taxon>
        <taxon>asterids</taxon>
        <taxon>campanulids</taxon>
        <taxon>Asterales</taxon>
        <taxon>Asteraceae</taxon>
        <taxon>Asteroideae</taxon>
        <taxon>Anthemideae</taxon>
        <taxon>Anthemidinae</taxon>
        <taxon>Tanacetum</taxon>
    </lineage>
</organism>
<evidence type="ECO:0000313" key="3">
    <source>
        <dbReference type="Proteomes" id="UP001151760"/>
    </source>
</evidence>
<gene>
    <name evidence="2" type="ORF">Tco_0977606</name>
</gene>
<dbReference type="EMBL" id="BQNB010016408">
    <property type="protein sequence ID" value="GJT51449.1"/>
    <property type="molecule type" value="Genomic_DNA"/>
</dbReference>
<evidence type="ECO:0000313" key="2">
    <source>
        <dbReference type="EMBL" id="GJT51449.1"/>
    </source>
</evidence>
<name>A0ABQ5EKT4_9ASTR</name>
<dbReference type="Pfam" id="PF13976">
    <property type="entry name" value="gag_pre-integrs"/>
    <property type="match status" value="1"/>
</dbReference>
<evidence type="ECO:0000259" key="1">
    <source>
        <dbReference type="Pfam" id="PF13976"/>
    </source>
</evidence>
<dbReference type="PANTHER" id="PTHR47481:SF35">
    <property type="entry name" value="ZINC FINGER, CCHC-TYPE-RELATED"/>
    <property type="match status" value="1"/>
</dbReference>
<dbReference type="PANTHER" id="PTHR47481">
    <property type="match status" value="1"/>
</dbReference>
<protein>
    <submittedName>
        <fullName evidence="2">Retrovirus-related pol polyprotein from transposon TNT 1-94</fullName>
    </submittedName>
</protein>
<dbReference type="Proteomes" id="UP001151760">
    <property type="component" value="Unassembled WGS sequence"/>
</dbReference>
<proteinExistence type="predicted"/>
<dbReference type="Pfam" id="PF14223">
    <property type="entry name" value="Retrotran_gag_2"/>
    <property type="match status" value="1"/>
</dbReference>
<reference evidence="2" key="2">
    <citation type="submission" date="2022-01" db="EMBL/GenBank/DDBJ databases">
        <authorList>
            <person name="Yamashiro T."/>
            <person name="Shiraishi A."/>
            <person name="Satake H."/>
            <person name="Nakayama K."/>
        </authorList>
    </citation>
    <scope>NUCLEOTIDE SEQUENCE</scope>
</reference>